<dbReference type="EMBL" id="PEBX01000040">
    <property type="protein sequence ID" value="PTQ56184.1"/>
    <property type="molecule type" value="Genomic_DNA"/>
</dbReference>
<protein>
    <submittedName>
        <fullName evidence="1">Protein GlcG</fullName>
    </submittedName>
</protein>
<evidence type="ECO:0000313" key="1">
    <source>
        <dbReference type="EMBL" id="PTQ56184.1"/>
    </source>
</evidence>
<comment type="caution">
    <text evidence="1">The sequence shown here is derived from an EMBL/GenBank/DDBJ whole genome shotgun (WGS) entry which is preliminary data.</text>
</comment>
<evidence type="ECO:0000313" key="2">
    <source>
        <dbReference type="Proteomes" id="UP000244338"/>
    </source>
</evidence>
<dbReference type="Gene3D" id="3.30.450.150">
    <property type="entry name" value="Haem-degrading domain"/>
    <property type="match status" value="1"/>
</dbReference>
<reference evidence="2" key="1">
    <citation type="journal article" date="2018" name="Sci. Rep.">
        <title>Lignite coal burning seam in the remote Altai Mountains harbors a hydrogen-driven thermophilic microbial community.</title>
        <authorList>
            <person name="Kadnikov V.V."/>
            <person name="Mardanov A.V."/>
            <person name="Ivasenko D.A."/>
            <person name="Antsiferov D.V."/>
            <person name="Beletsky A.V."/>
            <person name="Karnachuk O.V."/>
            <person name="Ravin N.V."/>
        </authorList>
    </citation>
    <scope>NUCLEOTIDE SEQUENCE [LARGE SCALE GENOMIC DNA]</scope>
</reference>
<dbReference type="InterPro" id="IPR052517">
    <property type="entry name" value="GlcG_carb_metab_protein"/>
</dbReference>
<dbReference type="PANTHER" id="PTHR34309">
    <property type="entry name" value="SLR1406 PROTEIN"/>
    <property type="match status" value="1"/>
</dbReference>
<dbReference type="AlphaFoldDB" id="A0A2R6Y0J1"/>
<dbReference type="Proteomes" id="UP000244338">
    <property type="component" value="Unassembled WGS sequence"/>
</dbReference>
<gene>
    <name evidence="1" type="ORF">BSOLF_0611</name>
</gene>
<dbReference type="Pfam" id="PF03928">
    <property type="entry name" value="HbpS-like"/>
    <property type="match status" value="1"/>
</dbReference>
<organism evidence="1 2">
    <name type="scientific">Candidatus Carbonibacillus altaicus</name>
    <dbReference type="NCBI Taxonomy" id="2163959"/>
    <lineage>
        <taxon>Bacteria</taxon>
        <taxon>Bacillati</taxon>
        <taxon>Bacillota</taxon>
        <taxon>Bacilli</taxon>
        <taxon>Bacillales</taxon>
        <taxon>Candidatus Carbonibacillus</taxon>
    </lineage>
</organism>
<accession>A0A2R6Y0J1</accession>
<dbReference type="PANTHER" id="PTHR34309:SF1">
    <property type="entry name" value="PROTEIN GLCG"/>
    <property type="match status" value="1"/>
</dbReference>
<dbReference type="InterPro" id="IPR038084">
    <property type="entry name" value="PduO/GlcC-like_sf"/>
</dbReference>
<proteinExistence type="predicted"/>
<sequence>MDHYVPVKHISLKLAQTLLERAVLEAETIGATVNVAIVDASAQLKAFYRMDGAPLLSSGIAQRKAYTAAAFGLETSAWYDMIKDHPRLLHGLPHTPDLVIFGGGFPIRYKGEMIGAIGVSGGTEEQDEQICKAALQVLEEMDA</sequence>
<dbReference type="SUPFAM" id="SSF143744">
    <property type="entry name" value="GlcG-like"/>
    <property type="match status" value="1"/>
</dbReference>
<dbReference type="InterPro" id="IPR005624">
    <property type="entry name" value="PduO/GlcC-like"/>
</dbReference>
<name>A0A2R6Y0J1_9BACL</name>